<protein>
    <recommendedName>
        <fullName evidence="4">Secreted protein</fullName>
    </recommendedName>
</protein>
<gene>
    <name evidence="2" type="ORF">CUN60_05465</name>
</gene>
<sequence length="64" mass="6904">MKKVLITSLCVMFSFSFASEVSQAADQQAMQDCLKTKTQAECNLANKAAKKAATDAKNKETTGQ</sequence>
<feature type="signal peptide" evidence="1">
    <location>
        <begin position="1"/>
        <end position="24"/>
    </location>
</feature>
<reference evidence="3" key="1">
    <citation type="submission" date="2017-11" db="EMBL/GenBank/DDBJ databases">
        <authorList>
            <person name="Chan K.G."/>
            <person name="Lee L.S."/>
        </authorList>
    </citation>
    <scope>NUCLEOTIDE SEQUENCE [LARGE SCALE GENOMIC DNA]</scope>
    <source>
        <strain evidence="3">DSM 100970</strain>
    </source>
</reference>
<dbReference type="AlphaFoldDB" id="A0A2I7N5L9"/>
<organism evidence="2 3">
    <name type="scientific">Aquella oligotrophica</name>
    <dbReference type="NCBI Taxonomy" id="2067065"/>
    <lineage>
        <taxon>Bacteria</taxon>
        <taxon>Pseudomonadati</taxon>
        <taxon>Pseudomonadota</taxon>
        <taxon>Betaproteobacteria</taxon>
        <taxon>Neisseriales</taxon>
        <taxon>Neisseriaceae</taxon>
        <taxon>Aquella</taxon>
    </lineage>
</organism>
<dbReference type="EMBL" id="CP024847">
    <property type="protein sequence ID" value="AUR51763.1"/>
    <property type="molecule type" value="Genomic_DNA"/>
</dbReference>
<evidence type="ECO:0008006" key="4">
    <source>
        <dbReference type="Google" id="ProtNLM"/>
    </source>
</evidence>
<name>A0A2I7N5L9_9NEIS</name>
<evidence type="ECO:0000256" key="1">
    <source>
        <dbReference type="SAM" id="SignalP"/>
    </source>
</evidence>
<dbReference type="KEGG" id="nba:CUN60_05465"/>
<proteinExistence type="predicted"/>
<accession>A0A2I7N5L9</accession>
<evidence type="ECO:0000313" key="2">
    <source>
        <dbReference type="EMBL" id="AUR51763.1"/>
    </source>
</evidence>
<feature type="chain" id="PRO_5014341722" description="Secreted protein" evidence="1">
    <location>
        <begin position="25"/>
        <end position="64"/>
    </location>
</feature>
<evidence type="ECO:0000313" key="3">
    <source>
        <dbReference type="Proteomes" id="UP000236655"/>
    </source>
</evidence>
<keyword evidence="3" id="KW-1185">Reference proteome</keyword>
<dbReference type="RefSeq" id="WP_102951062.1">
    <property type="nucleotide sequence ID" value="NZ_CP024847.1"/>
</dbReference>
<keyword evidence="1" id="KW-0732">Signal</keyword>
<dbReference type="Proteomes" id="UP000236655">
    <property type="component" value="Chromosome"/>
</dbReference>